<evidence type="ECO:0000313" key="4">
    <source>
        <dbReference type="Proteomes" id="UP000014760"/>
    </source>
</evidence>
<protein>
    <submittedName>
        <fullName evidence="2 3">Uncharacterized protein</fullName>
    </submittedName>
</protein>
<evidence type="ECO:0000313" key="2">
    <source>
        <dbReference type="EMBL" id="ELU14221.1"/>
    </source>
</evidence>
<dbReference type="EMBL" id="KB294684">
    <property type="protein sequence ID" value="ELU14221.1"/>
    <property type="molecule type" value="Genomic_DNA"/>
</dbReference>
<sequence>MYMGTFILVSTFVNLYFAELNSYVFGLVGLQLVRVGSAACRTGDAVSVMCSHSASGGGLPPADDRNLFHKITRPPKPPSWRDFQTDTKDSSPPKKSERRPKELIGFSSLSLTHRSRSEGTDISRLGVASSSTVLAENRAATLPHLKQHRKQKNRLHRTRSQYNIEKADLPEKSQMTVSLADTKPQELGLRSKRPIDAMTYMNENTRRCEKWLAGVRASQPAFTQDIGIPEENSSSDQDSAKSRAADKTSSSDVESATSKSKIPVSAPSHRGKVKSAKQLTDEQLCAQFLSERRLSLERVIADTLKRRSGSFENKPSNGVTEDAQEEGKQ</sequence>
<keyword evidence="4" id="KW-1185">Reference proteome</keyword>
<dbReference type="HOGENOM" id="CLU_845288_0_0_1"/>
<feature type="compositionally biased region" description="Polar residues" evidence="1">
    <location>
        <begin position="310"/>
        <end position="319"/>
    </location>
</feature>
<dbReference type="EMBL" id="AMQN01004922">
    <property type="status" value="NOT_ANNOTATED_CDS"/>
    <property type="molecule type" value="Genomic_DNA"/>
</dbReference>
<reference evidence="2 4" key="2">
    <citation type="journal article" date="2013" name="Nature">
        <title>Insights into bilaterian evolution from three spiralian genomes.</title>
        <authorList>
            <person name="Simakov O."/>
            <person name="Marletaz F."/>
            <person name="Cho S.J."/>
            <person name="Edsinger-Gonzales E."/>
            <person name="Havlak P."/>
            <person name="Hellsten U."/>
            <person name="Kuo D.H."/>
            <person name="Larsson T."/>
            <person name="Lv J."/>
            <person name="Arendt D."/>
            <person name="Savage R."/>
            <person name="Osoegawa K."/>
            <person name="de Jong P."/>
            <person name="Grimwood J."/>
            <person name="Chapman J.A."/>
            <person name="Shapiro H."/>
            <person name="Aerts A."/>
            <person name="Otillar R.P."/>
            <person name="Terry A.Y."/>
            <person name="Boore J.L."/>
            <person name="Grigoriev I.V."/>
            <person name="Lindberg D.R."/>
            <person name="Seaver E.C."/>
            <person name="Weisblat D.A."/>
            <person name="Putnam N.H."/>
            <person name="Rokhsar D.S."/>
        </authorList>
    </citation>
    <scope>NUCLEOTIDE SEQUENCE</scope>
    <source>
        <strain evidence="2 4">I ESC-2004</strain>
    </source>
</reference>
<dbReference type="EnsemblMetazoa" id="CapteT191690">
    <property type="protein sequence ID" value="CapteP191690"/>
    <property type="gene ID" value="CapteG191690"/>
</dbReference>
<dbReference type="Proteomes" id="UP000014760">
    <property type="component" value="Unassembled WGS sequence"/>
</dbReference>
<gene>
    <name evidence="2" type="ORF">CAPTEDRAFT_191690</name>
</gene>
<evidence type="ECO:0000256" key="1">
    <source>
        <dbReference type="SAM" id="MobiDB-lite"/>
    </source>
</evidence>
<feature type="compositionally biased region" description="Basic and acidic residues" evidence="1">
    <location>
        <begin position="83"/>
        <end position="102"/>
    </location>
</feature>
<feature type="region of interest" description="Disordered" evidence="1">
    <location>
        <begin position="52"/>
        <end position="102"/>
    </location>
</feature>
<feature type="region of interest" description="Disordered" evidence="1">
    <location>
        <begin position="303"/>
        <end position="329"/>
    </location>
</feature>
<dbReference type="OrthoDB" id="6154219at2759"/>
<reference evidence="4" key="1">
    <citation type="submission" date="2012-12" db="EMBL/GenBank/DDBJ databases">
        <authorList>
            <person name="Hellsten U."/>
            <person name="Grimwood J."/>
            <person name="Chapman J.A."/>
            <person name="Shapiro H."/>
            <person name="Aerts A."/>
            <person name="Otillar R.P."/>
            <person name="Terry A.Y."/>
            <person name="Boore J.L."/>
            <person name="Simakov O."/>
            <person name="Marletaz F."/>
            <person name="Cho S.-J."/>
            <person name="Edsinger-Gonzales E."/>
            <person name="Havlak P."/>
            <person name="Kuo D.-H."/>
            <person name="Larsson T."/>
            <person name="Lv J."/>
            <person name="Arendt D."/>
            <person name="Savage R."/>
            <person name="Osoegawa K."/>
            <person name="de Jong P."/>
            <person name="Lindberg D.R."/>
            <person name="Seaver E.C."/>
            <person name="Weisblat D.A."/>
            <person name="Putnam N.H."/>
            <person name="Grigoriev I.V."/>
            <person name="Rokhsar D.S."/>
        </authorList>
    </citation>
    <scope>NUCLEOTIDE SEQUENCE</scope>
    <source>
        <strain evidence="4">I ESC-2004</strain>
    </source>
</reference>
<reference evidence="3" key="3">
    <citation type="submission" date="2015-06" db="UniProtKB">
        <authorList>
            <consortium name="EnsemblMetazoa"/>
        </authorList>
    </citation>
    <scope>IDENTIFICATION</scope>
</reference>
<feature type="region of interest" description="Disordered" evidence="1">
    <location>
        <begin position="222"/>
        <end position="279"/>
    </location>
</feature>
<organism evidence="2">
    <name type="scientific">Capitella teleta</name>
    <name type="common">Polychaete worm</name>
    <dbReference type="NCBI Taxonomy" id="283909"/>
    <lineage>
        <taxon>Eukaryota</taxon>
        <taxon>Metazoa</taxon>
        <taxon>Spiralia</taxon>
        <taxon>Lophotrochozoa</taxon>
        <taxon>Annelida</taxon>
        <taxon>Polychaeta</taxon>
        <taxon>Sedentaria</taxon>
        <taxon>Scolecida</taxon>
        <taxon>Capitellidae</taxon>
        <taxon>Capitella</taxon>
    </lineage>
</organism>
<dbReference type="AlphaFoldDB" id="R7VD61"/>
<dbReference type="OMA" id="TRSEHTI"/>
<evidence type="ECO:0000313" key="3">
    <source>
        <dbReference type="EnsemblMetazoa" id="CapteP191690"/>
    </source>
</evidence>
<accession>R7VD61</accession>
<proteinExistence type="predicted"/>
<feature type="compositionally biased region" description="Polar residues" evidence="1">
    <location>
        <begin position="247"/>
        <end position="260"/>
    </location>
</feature>
<name>R7VD61_CAPTE</name>